<dbReference type="STRING" id="89065.SAMN05216605_102482"/>
<dbReference type="EMBL" id="FNCO01000002">
    <property type="protein sequence ID" value="SDG58379.1"/>
    <property type="molecule type" value="Genomic_DNA"/>
</dbReference>
<dbReference type="Gene3D" id="1.10.10.60">
    <property type="entry name" value="Homeodomain-like"/>
    <property type="match status" value="1"/>
</dbReference>
<dbReference type="InterPro" id="IPR001647">
    <property type="entry name" value="HTH_TetR"/>
</dbReference>
<protein>
    <submittedName>
        <fullName evidence="6">Transcriptional regulator, TetR family</fullName>
    </submittedName>
</protein>
<dbReference type="GO" id="GO:0003700">
    <property type="term" value="F:DNA-binding transcription factor activity"/>
    <property type="evidence" value="ECO:0007669"/>
    <property type="project" value="TreeGrafter"/>
</dbReference>
<evidence type="ECO:0000256" key="1">
    <source>
        <dbReference type="ARBA" id="ARBA00023015"/>
    </source>
</evidence>
<evidence type="ECO:0000256" key="4">
    <source>
        <dbReference type="PROSITE-ProRule" id="PRU00335"/>
    </source>
</evidence>
<feature type="domain" description="HTH tetR-type" evidence="5">
    <location>
        <begin position="16"/>
        <end position="76"/>
    </location>
</feature>
<keyword evidence="7" id="KW-1185">Reference proteome</keyword>
<gene>
    <name evidence="6" type="ORF">SAMN05216605_102482</name>
</gene>
<reference evidence="7" key="1">
    <citation type="submission" date="2016-10" db="EMBL/GenBank/DDBJ databases">
        <authorList>
            <person name="Varghese N."/>
            <person name="Submissions S."/>
        </authorList>
    </citation>
    <scope>NUCLEOTIDE SEQUENCE [LARGE SCALE GENOMIC DNA]</scope>
    <source>
        <strain evidence="7">ATCC 700689</strain>
    </source>
</reference>
<evidence type="ECO:0000313" key="6">
    <source>
        <dbReference type="EMBL" id="SDG58379.1"/>
    </source>
</evidence>
<dbReference type="Pfam" id="PF00440">
    <property type="entry name" value="TetR_N"/>
    <property type="match status" value="1"/>
</dbReference>
<keyword evidence="2 4" id="KW-0238">DNA-binding</keyword>
<dbReference type="GO" id="GO:0000976">
    <property type="term" value="F:transcription cis-regulatory region binding"/>
    <property type="evidence" value="ECO:0007669"/>
    <property type="project" value="TreeGrafter"/>
</dbReference>
<keyword evidence="3" id="KW-0804">Transcription</keyword>
<accession>A0A1G7VG62</accession>
<proteinExistence type="predicted"/>
<dbReference type="InterPro" id="IPR015292">
    <property type="entry name" value="Tscrpt_reg_YbiH_C"/>
</dbReference>
<evidence type="ECO:0000256" key="2">
    <source>
        <dbReference type="ARBA" id="ARBA00023125"/>
    </source>
</evidence>
<dbReference type="PANTHER" id="PTHR30055:SF234">
    <property type="entry name" value="HTH-TYPE TRANSCRIPTIONAL REGULATOR BETI"/>
    <property type="match status" value="1"/>
</dbReference>
<organism evidence="6 7">
    <name type="scientific">Pseudomonas abietaniphila</name>
    <dbReference type="NCBI Taxonomy" id="89065"/>
    <lineage>
        <taxon>Bacteria</taxon>
        <taxon>Pseudomonadati</taxon>
        <taxon>Pseudomonadota</taxon>
        <taxon>Gammaproteobacteria</taxon>
        <taxon>Pseudomonadales</taxon>
        <taxon>Pseudomonadaceae</taxon>
        <taxon>Pseudomonas</taxon>
    </lineage>
</organism>
<feature type="DNA-binding region" description="H-T-H motif" evidence="4">
    <location>
        <begin position="39"/>
        <end position="58"/>
    </location>
</feature>
<dbReference type="SUPFAM" id="SSF46689">
    <property type="entry name" value="Homeodomain-like"/>
    <property type="match status" value="1"/>
</dbReference>
<dbReference type="RefSeq" id="WP_074750951.1">
    <property type="nucleotide sequence ID" value="NZ_FNCO01000002.1"/>
</dbReference>
<dbReference type="InterPro" id="IPR009057">
    <property type="entry name" value="Homeodomain-like_sf"/>
</dbReference>
<sequence length="231" mass="25383">MARHRPASEGGYQRGEETRAAILLAAVAVFGECGYERASTRDIAKAAGVNPPSIQYYFDSKEGVYLQCVEHLITLLWQKMGAAVDAAERAVGDGTSSDQMLIEGAIGILGAVLSTTKDTTQMGAWRVFFDRQQAGSCPPSATVIFERKFKARIDSVMRLLIARLSGFEVGDDRTILHSMALFTQGLAFRAHKSRLLSALNWKEVNHKEMEMIRGIVLAQARFTLEGLARQS</sequence>
<dbReference type="Proteomes" id="UP000182894">
    <property type="component" value="Unassembled WGS sequence"/>
</dbReference>
<keyword evidence="1" id="KW-0805">Transcription regulation</keyword>
<dbReference type="OrthoDB" id="2356263at2"/>
<dbReference type="PRINTS" id="PR00455">
    <property type="entry name" value="HTHTETR"/>
</dbReference>
<dbReference type="SUPFAM" id="SSF48498">
    <property type="entry name" value="Tetracyclin repressor-like, C-terminal domain"/>
    <property type="match status" value="1"/>
</dbReference>
<dbReference type="InterPro" id="IPR050109">
    <property type="entry name" value="HTH-type_TetR-like_transc_reg"/>
</dbReference>
<dbReference type="AlphaFoldDB" id="A0A1G7VG62"/>
<dbReference type="InterPro" id="IPR036271">
    <property type="entry name" value="Tet_transcr_reg_TetR-rel_C_sf"/>
</dbReference>
<evidence type="ECO:0000256" key="3">
    <source>
        <dbReference type="ARBA" id="ARBA00023163"/>
    </source>
</evidence>
<dbReference type="PROSITE" id="PS50977">
    <property type="entry name" value="HTH_TETR_2"/>
    <property type="match status" value="1"/>
</dbReference>
<evidence type="ECO:0000259" key="5">
    <source>
        <dbReference type="PROSITE" id="PS50977"/>
    </source>
</evidence>
<dbReference type="Pfam" id="PF09209">
    <property type="entry name" value="CecR_C"/>
    <property type="match status" value="1"/>
</dbReference>
<dbReference type="PANTHER" id="PTHR30055">
    <property type="entry name" value="HTH-TYPE TRANSCRIPTIONAL REGULATOR RUTR"/>
    <property type="match status" value="1"/>
</dbReference>
<dbReference type="Gene3D" id="1.10.357.10">
    <property type="entry name" value="Tetracycline Repressor, domain 2"/>
    <property type="match status" value="1"/>
</dbReference>
<name>A0A1G7VG62_9PSED</name>
<evidence type="ECO:0000313" key="7">
    <source>
        <dbReference type="Proteomes" id="UP000182894"/>
    </source>
</evidence>